<sequence length="686" mass="80721">MFTNYKNTHNLGYNVHDYSSFSSKNYPYNILIDNPLDSTSRWTTGHSDETQYITLKLNKPSIITNIIFGKYVKIHSCNTKNLEVFSMQNGQWHRILAYRLRNDTEEECVCVSIENNNKIIISEYIKIIPSSSWGMNYTYSLWYVAFRGYDNNLDVFLKWNMKIVNETCSRIVLKYLRENNFHEEYKMLEKKVGTLECRELKIIRKFLIENKMELVEDEIIKCRKKGMFKEYVDKSGFNGKWTPLLKTHGENLPSKRGGHQMVYADGKMFLLGGFNGREELGDLWVFEGRWKLVSNNTRQVSGPGKRSCHKMVYSKNRNALFVIGRFYQSEYHREKNSLKFEIFKYDITNDLWSTEIDSKGLETEVENFFDHQMVLDIEEENIYIVGGKITIKSEQYYGGIYVYNFKNKTLTTRRYNTVIKNTPKFKGRVGHNLIYISPNHFQNKNYNNNSPGFSPESFNNSLVIIAGVRNREVLYELLFYSIPYDTIYRRVTLPAICTDRSISRAGIVGDNIFCLFSVSKDLDGTDGHMELYSYSLIYKRWQEVKIIGDGPYPRSAHQFLYNVDGFYLFGGKKIGSGEERLNDMWKLVMYKEDENVIERRIIFLIRKYKFLLLVAEDEIQALEYLQTKVYESVDHSNEEEVSAFKKLCCEIFYTTERKSIDFILNEISDYFPEKCREPIVSIESSF</sequence>
<dbReference type="OMA" id="NKQDYKH"/>
<dbReference type="Proteomes" id="UP000014978">
    <property type="component" value="Unassembled WGS sequence"/>
</dbReference>
<dbReference type="OrthoDB" id="2188291at2759"/>
<dbReference type="Gene3D" id="2.60.120.260">
    <property type="entry name" value="Galactose-binding domain-like"/>
    <property type="match status" value="1"/>
</dbReference>
<dbReference type="Gene3D" id="2.120.10.80">
    <property type="entry name" value="Kelch-type beta propeller"/>
    <property type="match status" value="2"/>
</dbReference>
<proteinExistence type="predicted"/>
<evidence type="ECO:0000313" key="6">
    <source>
        <dbReference type="Proteomes" id="UP000014978"/>
    </source>
</evidence>
<organism evidence="5 6">
    <name type="scientific">Spraguea lophii (strain 42_110)</name>
    <name type="common">Microsporidian parasite</name>
    <dbReference type="NCBI Taxonomy" id="1358809"/>
    <lineage>
        <taxon>Eukaryota</taxon>
        <taxon>Fungi</taxon>
        <taxon>Fungi incertae sedis</taxon>
        <taxon>Microsporidia</taxon>
        <taxon>Spragueidae</taxon>
        <taxon>Spraguea</taxon>
    </lineage>
</organism>
<gene>
    <name evidence="5" type="ORF">SLOPH_1370</name>
</gene>
<dbReference type="EMBL" id="ATCN01000140">
    <property type="protein sequence ID" value="EPR79716.1"/>
    <property type="molecule type" value="Genomic_DNA"/>
</dbReference>
<feature type="domain" description="Muskelin N-terminal" evidence="3">
    <location>
        <begin position="9"/>
        <end position="192"/>
    </location>
</feature>
<dbReference type="InParanoid" id="S7WA44"/>
<feature type="domain" description="Attractin/MKLN-like beta-propeller" evidence="4">
    <location>
        <begin position="240"/>
        <end position="413"/>
    </location>
</feature>
<dbReference type="SUPFAM" id="SSF117281">
    <property type="entry name" value="Kelch motif"/>
    <property type="match status" value="1"/>
</dbReference>
<dbReference type="SUPFAM" id="SSF49785">
    <property type="entry name" value="Galactose-binding domain-like"/>
    <property type="match status" value="1"/>
</dbReference>
<dbReference type="FunCoup" id="S7WA44">
    <property type="interactions" value="120"/>
</dbReference>
<dbReference type="STRING" id="1358809.S7WA44"/>
<protein>
    <submittedName>
        <fullName evidence="5">Muskelin</fullName>
    </submittedName>
</protein>
<evidence type="ECO:0000259" key="3">
    <source>
        <dbReference type="Pfam" id="PF06588"/>
    </source>
</evidence>
<evidence type="ECO:0000259" key="4">
    <source>
        <dbReference type="Pfam" id="PF24981"/>
    </source>
</evidence>
<dbReference type="InterPro" id="IPR056737">
    <property type="entry name" value="Beta-prop_ATRN-MKLN-like"/>
</dbReference>
<dbReference type="Pfam" id="PF24981">
    <property type="entry name" value="Beta-prop_ATRN-LZTR1"/>
    <property type="match status" value="1"/>
</dbReference>
<evidence type="ECO:0000256" key="1">
    <source>
        <dbReference type="ARBA" id="ARBA00022441"/>
    </source>
</evidence>
<dbReference type="VEuPathDB" id="MicrosporidiaDB:SLOPH_1370"/>
<dbReference type="GO" id="GO:0005737">
    <property type="term" value="C:cytoplasm"/>
    <property type="evidence" value="ECO:0007669"/>
    <property type="project" value="TreeGrafter"/>
</dbReference>
<comment type="caution">
    <text evidence="5">The sequence shown here is derived from an EMBL/GenBank/DDBJ whole genome shotgun (WGS) entry which is preliminary data.</text>
</comment>
<dbReference type="Pfam" id="PF06588">
    <property type="entry name" value="Muskelin_N"/>
    <property type="match status" value="1"/>
</dbReference>
<dbReference type="AlphaFoldDB" id="S7WA44"/>
<name>S7WA44_SPRLO</name>
<evidence type="ECO:0000313" key="5">
    <source>
        <dbReference type="EMBL" id="EPR79716.1"/>
    </source>
</evidence>
<dbReference type="PANTHER" id="PTHR15526:SF5">
    <property type="entry name" value="MUSKELIN"/>
    <property type="match status" value="1"/>
</dbReference>
<keyword evidence="2" id="KW-0677">Repeat</keyword>
<dbReference type="HOGENOM" id="CLU_004210_1_0_1"/>
<keyword evidence="6" id="KW-1185">Reference proteome</keyword>
<dbReference type="PANTHER" id="PTHR15526">
    <property type="entry name" value="MUSKELIN"/>
    <property type="match status" value="1"/>
</dbReference>
<dbReference type="InterPro" id="IPR010565">
    <property type="entry name" value="Muskelin_N"/>
</dbReference>
<accession>S7WA44</accession>
<reference evidence="6" key="1">
    <citation type="journal article" date="2013" name="PLoS Genet.">
        <title>The genome of Spraguea lophii and the basis of host-microsporidian interactions.</title>
        <authorList>
            <person name="Campbell S.E."/>
            <person name="Williams T.A."/>
            <person name="Yousuf A."/>
            <person name="Soanes D.M."/>
            <person name="Paszkiewicz K.H."/>
            <person name="Williams B.A.P."/>
        </authorList>
    </citation>
    <scope>NUCLEOTIDE SEQUENCE [LARGE SCALE GENOMIC DNA]</scope>
    <source>
        <strain evidence="6">42_110</strain>
    </source>
</reference>
<evidence type="ECO:0000256" key="2">
    <source>
        <dbReference type="ARBA" id="ARBA00022737"/>
    </source>
</evidence>
<dbReference type="InterPro" id="IPR015915">
    <property type="entry name" value="Kelch-typ_b-propeller"/>
</dbReference>
<keyword evidence="1" id="KW-0880">Kelch repeat</keyword>
<dbReference type="InterPro" id="IPR052456">
    <property type="entry name" value="CTLH_complex_component"/>
</dbReference>
<dbReference type="InterPro" id="IPR008979">
    <property type="entry name" value="Galactose-bd-like_sf"/>
</dbReference>